<evidence type="ECO:0000256" key="1">
    <source>
        <dbReference type="ARBA" id="ARBA00004613"/>
    </source>
</evidence>
<dbReference type="Pfam" id="PF02191">
    <property type="entry name" value="OLF"/>
    <property type="match status" value="1"/>
</dbReference>
<dbReference type="PANTHER" id="PTHR23192">
    <property type="entry name" value="OLFACTOMEDIN-RELATED"/>
    <property type="match status" value="1"/>
</dbReference>
<feature type="domain" description="Olfactomedin-like" evidence="4">
    <location>
        <begin position="117"/>
        <end position="381"/>
    </location>
</feature>
<evidence type="ECO:0000313" key="6">
    <source>
        <dbReference type="Proteomes" id="UP000228934"/>
    </source>
</evidence>
<evidence type="ECO:0000256" key="2">
    <source>
        <dbReference type="ARBA" id="ARBA00022525"/>
    </source>
</evidence>
<dbReference type="InterPro" id="IPR003112">
    <property type="entry name" value="Olfac-like_dom"/>
</dbReference>
<gene>
    <name evidence="5" type="ORF">AB205_0171330</name>
</gene>
<dbReference type="PANTHER" id="PTHR23192:SF7">
    <property type="entry name" value="OLFACTOMEDIN-4"/>
    <property type="match status" value="1"/>
</dbReference>
<dbReference type="Proteomes" id="UP000228934">
    <property type="component" value="Unassembled WGS sequence"/>
</dbReference>
<dbReference type="EMBL" id="KV950975">
    <property type="protein sequence ID" value="PIO23900.1"/>
    <property type="molecule type" value="Genomic_DNA"/>
</dbReference>
<comment type="caution">
    <text evidence="3">Lacks conserved residue(s) required for the propagation of feature annotation.</text>
</comment>
<keyword evidence="6" id="KW-1185">Reference proteome</keyword>
<comment type="subcellular location">
    <subcellularLocation>
        <location evidence="1">Secreted</location>
    </subcellularLocation>
</comment>
<sequence length="400" mass="46157">IYIYQSTLTVYIEQLKNLTKRVEIMENGGHSYTELDFELIKLEIKEMEILIVQLKESFNGSNIRNISIIVNQLEIYDKNNVLVIRRELEALKKRLEDCEKNNTKPNYPSLPSPDIGTCEDGQIINNISEPFVVQLNVMGSSYLYGGWGRDSLLGADQNRQWVAPLKTDGRIMDVMYHYPSYNDLTLYTNRGHKYFSSSEMGQGGGMIMYNNMLFYSCCNSFHICKYDFYEYVPSKAALPGATYTNRFSYSHTAWQDIDFSADEEGLWVIYSTEENVGNIVISKLNATTLAVLQTWHTSQYKPGTSNAFMVCGVLYATRAISTNKEEIFYMYDTKTNEEGKLSVPFIKRKEKIQSLSYNPNDHRLYMYNDGFLVHYDLSFTSQSKPKSNIIHFKINPIQTK</sequence>
<organism evidence="5 6">
    <name type="scientific">Aquarana catesbeiana</name>
    <name type="common">American bullfrog</name>
    <name type="synonym">Rana catesbeiana</name>
    <dbReference type="NCBI Taxonomy" id="8400"/>
    <lineage>
        <taxon>Eukaryota</taxon>
        <taxon>Metazoa</taxon>
        <taxon>Chordata</taxon>
        <taxon>Craniata</taxon>
        <taxon>Vertebrata</taxon>
        <taxon>Euteleostomi</taxon>
        <taxon>Amphibia</taxon>
        <taxon>Batrachia</taxon>
        <taxon>Anura</taxon>
        <taxon>Neobatrachia</taxon>
        <taxon>Ranoidea</taxon>
        <taxon>Ranidae</taxon>
        <taxon>Aquarana</taxon>
    </lineage>
</organism>
<accession>A0A2G9R7R6</accession>
<reference evidence="6" key="1">
    <citation type="journal article" date="2017" name="Nat. Commun.">
        <title>The North American bullfrog draft genome provides insight into hormonal regulation of long noncoding RNA.</title>
        <authorList>
            <person name="Hammond S.A."/>
            <person name="Warren R.L."/>
            <person name="Vandervalk B.P."/>
            <person name="Kucuk E."/>
            <person name="Khan H."/>
            <person name="Gibb E.A."/>
            <person name="Pandoh P."/>
            <person name="Kirk H."/>
            <person name="Zhao Y."/>
            <person name="Jones M."/>
            <person name="Mungall A.J."/>
            <person name="Coope R."/>
            <person name="Pleasance S."/>
            <person name="Moore R.A."/>
            <person name="Holt R.A."/>
            <person name="Round J.M."/>
            <person name="Ohora S."/>
            <person name="Walle B.V."/>
            <person name="Veldhoen N."/>
            <person name="Helbing C.C."/>
            <person name="Birol I."/>
        </authorList>
    </citation>
    <scope>NUCLEOTIDE SEQUENCE [LARGE SCALE GENOMIC DNA]</scope>
</reference>
<keyword evidence="2" id="KW-0964">Secreted</keyword>
<evidence type="ECO:0000259" key="4">
    <source>
        <dbReference type="PROSITE" id="PS51132"/>
    </source>
</evidence>
<dbReference type="SUPFAM" id="SSF50952">
    <property type="entry name" value="Soluble quinoprotein glucose dehydrogenase"/>
    <property type="match status" value="1"/>
</dbReference>
<dbReference type="SMART" id="SM00284">
    <property type="entry name" value="OLF"/>
    <property type="match status" value="1"/>
</dbReference>
<name>A0A2G9R7R6_AQUCT</name>
<protein>
    <recommendedName>
        <fullName evidence="4">Olfactomedin-like domain-containing protein</fullName>
    </recommendedName>
</protein>
<dbReference type="GO" id="GO:0005615">
    <property type="term" value="C:extracellular space"/>
    <property type="evidence" value="ECO:0007669"/>
    <property type="project" value="TreeGrafter"/>
</dbReference>
<dbReference type="GO" id="GO:0007165">
    <property type="term" value="P:signal transduction"/>
    <property type="evidence" value="ECO:0007669"/>
    <property type="project" value="TreeGrafter"/>
</dbReference>
<evidence type="ECO:0000313" key="5">
    <source>
        <dbReference type="EMBL" id="PIO23900.1"/>
    </source>
</evidence>
<evidence type="ECO:0000256" key="3">
    <source>
        <dbReference type="PROSITE-ProRule" id="PRU00446"/>
    </source>
</evidence>
<feature type="non-terminal residue" evidence="5">
    <location>
        <position position="1"/>
    </location>
</feature>
<proteinExistence type="predicted"/>
<dbReference type="PROSITE" id="PS51132">
    <property type="entry name" value="OLF"/>
    <property type="match status" value="1"/>
</dbReference>
<dbReference type="AlphaFoldDB" id="A0A2G9R7R6"/>
<dbReference type="OrthoDB" id="8626508at2759"/>
<dbReference type="InterPro" id="IPR011041">
    <property type="entry name" value="Quinoprot_gluc/sorb_DH_b-prop"/>
</dbReference>
<dbReference type="InterPro" id="IPR050605">
    <property type="entry name" value="Olfactomedin-like_domain"/>
</dbReference>